<keyword evidence="4" id="KW-1185">Reference proteome</keyword>
<proteinExistence type="predicted"/>
<dbReference type="STRING" id="321339.SAMN05444340_101207"/>
<organism evidence="3 4">
    <name type="scientific">Citreimonas salinaria</name>
    <dbReference type="NCBI Taxonomy" id="321339"/>
    <lineage>
        <taxon>Bacteria</taxon>
        <taxon>Pseudomonadati</taxon>
        <taxon>Pseudomonadota</taxon>
        <taxon>Alphaproteobacteria</taxon>
        <taxon>Rhodobacterales</taxon>
        <taxon>Roseobacteraceae</taxon>
        <taxon>Citreimonas</taxon>
    </lineage>
</organism>
<dbReference type="Proteomes" id="UP000199286">
    <property type="component" value="Unassembled WGS sequence"/>
</dbReference>
<reference evidence="3 4" key="1">
    <citation type="submission" date="2016-10" db="EMBL/GenBank/DDBJ databases">
        <authorList>
            <person name="de Groot N.N."/>
        </authorList>
    </citation>
    <scope>NUCLEOTIDE SEQUENCE [LARGE SCALE GENOMIC DNA]</scope>
    <source>
        <strain evidence="3 4">DSM 26880</strain>
    </source>
</reference>
<evidence type="ECO:0000313" key="4">
    <source>
        <dbReference type="Proteomes" id="UP000199286"/>
    </source>
</evidence>
<feature type="region of interest" description="Disordered" evidence="1">
    <location>
        <begin position="39"/>
        <end position="71"/>
    </location>
</feature>
<gene>
    <name evidence="3" type="ORF">SAMN05444340_101207</name>
</gene>
<dbReference type="AlphaFoldDB" id="A0A1H3F5L0"/>
<evidence type="ECO:0000313" key="3">
    <source>
        <dbReference type="EMBL" id="SDX86261.1"/>
    </source>
</evidence>
<evidence type="ECO:0000259" key="2">
    <source>
        <dbReference type="Pfam" id="PF11160"/>
    </source>
</evidence>
<accession>A0A1H3F5L0</accession>
<dbReference type="RefSeq" id="WP_089877879.1">
    <property type="nucleotide sequence ID" value="NZ_FNPF01000001.1"/>
</dbReference>
<name>A0A1H3F5L0_9RHOB</name>
<dbReference type="InterPro" id="IPR021331">
    <property type="entry name" value="Hva1_TUDOR"/>
</dbReference>
<dbReference type="OrthoDB" id="283968at2"/>
<protein>
    <recommendedName>
        <fullName evidence="2">Hypervirulence associated protein TUDOR domain-containing protein</fullName>
    </recommendedName>
</protein>
<feature type="compositionally biased region" description="Basic and acidic residues" evidence="1">
    <location>
        <begin position="59"/>
        <end position="71"/>
    </location>
</feature>
<feature type="domain" description="Hypervirulence associated protein TUDOR" evidence="2">
    <location>
        <begin position="6"/>
        <end position="67"/>
    </location>
</feature>
<dbReference type="EMBL" id="FNPF01000001">
    <property type="protein sequence ID" value="SDX86261.1"/>
    <property type="molecule type" value="Genomic_DNA"/>
</dbReference>
<dbReference type="Pfam" id="PF11160">
    <property type="entry name" value="Hva1_TUDOR"/>
    <property type="match status" value="1"/>
</dbReference>
<evidence type="ECO:0000256" key="1">
    <source>
        <dbReference type="SAM" id="MobiDB-lite"/>
    </source>
</evidence>
<sequence>MPYRKGTRVEWNWGQGTASGQVVTRYTDPVTLTIKGSEVTRDADEDNPAYRIEQCDGAEVLKSESELRRPS</sequence>